<dbReference type="Proteomes" id="UP000661691">
    <property type="component" value="Unassembled WGS sequence"/>
</dbReference>
<accession>A0A926NBA6</accession>
<dbReference type="SUPFAM" id="SSF52172">
    <property type="entry name" value="CheY-like"/>
    <property type="match status" value="1"/>
</dbReference>
<keyword evidence="11" id="KW-1185">Reference proteome</keyword>
<evidence type="ECO:0000256" key="1">
    <source>
        <dbReference type="ARBA" id="ARBA00022553"/>
    </source>
</evidence>
<proteinExistence type="predicted"/>
<name>A0A926NBA6_9BACL</name>
<dbReference type="Pfam" id="PF00072">
    <property type="entry name" value="Response_reg"/>
    <property type="match status" value="1"/>
</dbReference>
<dbReference type="FunFam" id="3.40.50.2300:FF:000001">
    <property type="entry name" value="DNA-binding response regulator PhoB"/>
    <property type="match status" value="1"/>
</dbReference>
<dbReference type="Pfam" id="PF00486">
    <property type="entry name" value="Trans_reg_C"/>
    <property type="match status" value="1"/>
</dbReference>
<evidence type="ECO:0000256" key="7">
    <source>
        <dbReference type="PROSITE-ProRule" id="PRU01091"/>
    </source>
</evidence>
<dbReference type="PROSITE" id="PS50110">
    <property type="entry name" value="RESPONSE_REGULATORY"/>
    <property type="match status" value="1"/>
</dbReference>
<reference evidence="10" key="1">
    <citation type="submission" date="2020-09" db="EMBL/GenBank/DDBJ databases">
        <title>A novel bacterium of genus Hazenella, isolated from South China Sea.</title>
        <authorList>
            <person name="Huang H."/>
            <person name="Mo K."/>
            <person name="Hu Y."/>
        </authorList>
    </citation>
    <scope>NUCLEOTIDE SEQUENCE</scope>
    <source>
        <strain evidence="10">IB182357</strain>
    </source>
</reference>
<dbReference type="InterPro" id="IPR011006">
    <property type="entry name" value="CheY-like_superfamily"/>
</dbReference>
<evidence type="ECO:0000259" key="8">
    <source>
        <dbReference type="PROSITE" id="PS50110"/>
    </source>
</evidence>
<evidence type="ECO:0000313" key="10">
    <source>
        <dbReference type="EMBL" id="MBD1373388.1"/>
    </source>
</evidence>
<dbReference type="Gene3D" id="3.40.50.2300">
    <property type="match status" value="1"/>
</dbReference>
<gene>
    <name evidence="10" type="ORF">IC620_13620</name>
</gene>
<keyword evidence="5" id="KW-0804">Transcription</keyword>
<dbReference type="GO" id="GO:0032993">
    <property type="term" value="C:protein-DNA complex"/>
    <property type="evidence" value="ECO:0007669"/>
    <property type="project" value="TreeGrafter"/>
</dbReference>
<dbReference type="PROSITE" id="PS51755">
    <property type="entry name" value="OMPR_PHOB"/>
    <property type="match status" value="1"/>
</dbReference>
<dbReference type="CDD" id="cd00383">
    <property type="entry name" value="trans_reg_C"/>
    <property type="match status" value="1"/>
</dbReference>
<evidence type="ECO:0000256" key="3">
    <source>
        <dbReference type="ARBA" id="ARBA00023015"/>
    </source>
</evidence>
<feature type="domain" description="OmpR/PhoB-type" evidence="9">
    <location>
        <begin position="131"/>
        <end position="230"/>
    </location>
</feature>
<evidence type="ECO:0000256" key="4">
    <source>
        <dbReference type="ARBA" id="ARBA00023125"/>
    </source>
</evidence>
<dbReference type="PANTHER" id="PTHR48111:SF73">
    <property type="entry name" value="ALKALINE PHOSPHATASE SYNTHESIS TRANSCRIPTIONAL REGULATORY PROTEIN PHOP"/>
    <property type="match status" value="1"/>
</dbReference>
<keyword evidence="2" id="KW-0902">Two-component regulatory system</keyword>
<dbReference type="Gene3D" id="6.10.250.690">
    <property type="match status" value="1"/>
</dbReference>
<comment type="caution">
    <text evidence="10">The sequence shown here is derived from an EMBL/GenBank/DDBJ whole genome shotgun (WGS) entry which is preliminary data.</text>
</comment>
<dbReference type="GO" id="GO:0006355">
    <property type="term" value="P:regulation of DNA-templated transcription"/>
    <property type="evidence" value="ECO:0007669"/>
    <property type="project" value="InterPro"/>
</dbReference>
<dbReference type="GO" id="GO:0005829">
    <property type="term" value="C:cytosol"/>
    <property type="evidence" value="ECO:0007669"/>
    <property type="project" value="TreeGrafter"/>
</dbReference>
<dbReference type="RefSeq" id="WP_191140782.1">
    <property type="nucleotide sequence ID" value="NZ_JACXAG020000008.1"/>
</dbReference>
<dbReference type="InterPro" id="IPR039420">
    <property type="entry name" value="WalR-like"/>
</dbReference>
<feature type="domain" description="Response regulatory" evidence="8">
    <location>
        <begin position="4"/>
        <end position="118"/>
    </location>
</feature>
<dbReference type="SMART" id="SM00862">
    <property type="entry name" value="Trans_reg_C"/>
    <property type="match status" value="1"/>
</dbReference>
<dbReference type="AlphaFoldDB" id="A0A926NBA6"/>
<feature type="DNA-binding region" description="OmpR/PhoB-type" evidence="7">
    <location>
        <begin position="131"/>
        <end position="230"/>
    </location>
</feature>
<evidence type="ECO:0000259" key="9">
    <source>
        <dbReference type="PROSITE" id="PS51755"/>
    </source>
</evidence>
<keyword evidence="4 7" id="KW-0238">DNA-binding</keyword>
<dbReference type="PANTHER" id="PTHR48111">
    <property type="entry name" value="REGULATOR OF RPOS"/>
    <property type="match status" value="1"/>
</dbReference>
<dbReference type="SMART" id="SM00448">
    <property type="entry name" value="REC"/>
    <property type="match status" value="1"/>
</dbReference>
<dbReference type="Gene3D" id="1.10.10.10">
    <property type="entry name" value="Winged helix-like DNA-binding domain superfamily/Winged helix DNA-binding domain"/>
    <property type="match status" value="1"/>
</dbReference>
<protein>
    <submittedName>
        <fullName evidence="10">Response regulator transcription factor</fullName>
    </submittedName>
</protein>
<evidence type="ECO:0000256" key="5">
    <source>
        <dbReference type="ARBA" id="ARBA00023163"/>
    </source>
</evidence>
<dbReference type="SUPFAM" id="SSF46894">
    <property type="entry name" value="C-terminal effector domain of the bipartite response regulators"/>
    <property type="match status" value="1"/>
</dbReference>
<feature type="modified residue" description="4-aspartylphosphate" evidence="6">
    <location>
        <position position="54"/>
    </location>
</feature>
<dbReference type="GO" id="GO:0000976">
    <property type="term" value="F:transcription cis-regulatory region binding"/>
    <property type="evidence" value="ECO:0007669"/>
    <property type="project" value="TreeGrafter"/>
</dbReference>
<dbReference type="EMBL" id="JACXAH010000024">
    <property type="protein sequence ID" value="MBD1373388.1"/>
    <property type="molecule type" value="Genomic_DNA"/>
</dbReference>
<keyword evidence="1 6" id="KW-0597">Phosphoprotein</keyword>
<dbReference type="InterPro" id="IPR001789">
    <property type="entry name" value="Sig_transdc_resp-reg_receiver"/>
</dbReference>
<keyword evidence="3" id="KW-0805">Transcription regulation</keyword>
<evidence type="ECO:0000256" key="6">
    <source>
        <dbReference type="PROSITE-ProRule" id="PRU00169"/>
    </source>
</evidence>
<organism evidence="10 11">
    <name type="scientific">Polycladospora coralii</name>
    <dbReference type="NCBI Taxonomy" id="2771432"/>
    <lineage>
        <taxon>Bacteria</taxon>
        <taxon>Bacillati</taxon>
        <taxon>Bacillota</taxon>
        <taxon>Bacilli</taxon>
        <taxon>Bacillales</taxon>
        <taxon>Thermoactinomycetaceae</taxon>
        <taxon>Polycladospora</taxon>
    </lineage>
</organism>
<evidence type="ECO:0000313" key="11">
    <source>
        <dbReference type="Proteomes" id="UP000661691"/>
    </source>
</evidence>
<dbReference type="GO" id="GO:0000156">
    <property type="term" value="F:phosphorelay response regulator activity"/>
    <property type="evidence" value="ECO:0007669"/>
    <property type="project" value="TreeGrafter"/>
</dbReference>
<dbReference type="InterPro" id="IPR016032">
    <property type="entry name" value="Sig_transdc_resp-reg_C-effctor"/>
</dbReference>
<dbReference type="InterPro" id="IPR001867">
    <property type="entry name" value="OmpR/PhoB-type_DNA-bd"/>
</dbReference>
<sequence length="234" mass="27059">MKFKILIVDDEVKILQTVAEYLILEAFDVVTESSSLNAIRRIRMEEKYDLILLDWMMPDKNGLEVCKEIRKYSDIPIIFLTAKSDEYDLLLGLELGADDYIKKPFSMRELVTRIRVILRRVKSGLLKKPENTSLRYGKLELDKVKCKVFLSDEEIICTTTELKLLETLMMTPERVFTRAQLLEASFGDAYAGYERTIDTHIHNLRKKIKQVDTQFEGIETVFGLGYRMGGSDAI</sequence>
<dbReference type="InterPro" id="IPR036388">
    <property type="entry name" value="WH-like_DNA-bd_sf"/>
</dbReference>
<evidence type="ECO:0000256" key="2">
    <source>
        <dbReference type="ARBA" id="ARBA00023012"/>
    </source>
</evidence>
<dbReference type="CDD" id="cd17574">
    <property type="entry name" value="REC_OmpR"/>
    <property type="match status" value="1"/>
</dbReference>